<dbReference type="InterPro" id="IPR018970">
    <property type="entry name" value="Xul5P/Fru6P_PKetolase_N"/>
</dbReference>
<dbReference type="PROSITE" id="PS60003">
    <property type="entry name" value="PHOSPHOKETOLASE_2"/>
    <property type="match status" value="1"/>
</dbReference>
<dbReference type="Pfam" id="PF09363">
    <property type="entry name" value="XFP_C"/>
    <property type="match status" value="1"/>
</dbReference>
<comment type="caution">
    <text evidence="7">The sequence shown here is derived from an EMBL/GenBank/DDBJ whole genome shotgun (WGS) entry which is preliminary data.</text>
</comment>
<evidence type="ECO:0000259" key="6">
    <source>
        <dbReference type="Pfam" id="PF09364"/>
    </source>
</evidence>
<protein>
    <submittedName>
        <fullName evidence="7">Phosphoketolase family protein</fullName>
    </submittedName>
</protein>
<evidence type="ECO:0000256" key="4">
    <source>
        <dbReference type="ARBA" id="ARBA00023239"/>
    </source>
</evidence>
<reference evidence="7 8" key="1">
    <citation type="submission" date="2019-01" db="EMBL/GenBank/DDBJ databases">
        <title>Nocardioides guangzhouensis sp. nov., an actinobacterium isolated from soil.</title>
        <authorList>
            <person name="Fu Y."/>
            <person name="Cai Y."/>
            <person name="Lin Z."/>
            <person name="Chen P."/>
        </authorList>
    </citation>
    <scope>NUCLEOTIDE SEQUENCE [LARGE SCALE GENOMIC DNA]</scope>
    <source>
        <strain evidence="7 8">130</strain>
    </source>
</reference>
<dbReference type="PROSITE" id="PS60002">
    <property type="entry name" value="PHOSPHOKETOLASE_1"/>
    <property type="match status" value="1"/>
</dbReference>
<dbReference type="OrthoDB" id="9768449at2"/>
<evidence type="ECO:0000313" key="7">
    <source>
        <dbReference type="EMBL" id="RYP86845.1"/>
    </source>
</evidence>
<dbReference type="GO" id="GO:0005975">
    <property type="term" value="P:carbohydrate metabolic process"/>
    <property type="evidence" value="ECO:0007669"/>
    <property type="project" value="InterPro"/>
</dbReference>
<dbReference type="PIRSF" id="PIRSF017245">
    <property type="entry name" value="Phosphoketolase"/>
    <property type="match status" value="1"/>
</dbReference>
<dbReference type="InterPro" id="IPR005593">
    <property type="entry name" value="Xul5P/Fru6P_PKetolase"/>
</dbReference>
<comment type="cofactor">
    <cofactor evidence="1">
        <name>thiamine diphosphate</name>
        <dbReference type="ChEBI" id="CHEBI:58937"/>
    </cofactor>
</comment>
<dbReference type="InterPro" id="IPR019789">
    <property type="entry name" value="Xul5P/Fru6P_PKetolase_ThDP_BS"/>
</dbReference>
<dbReference type="Pfam" id="PF03894">
    <property type="entry name" value="XFP"/>
    <property type="match status" value="1"/>
</dbReference>
<dbReference type="InterPro" id="IPR018969">
    <property type="entry name" value="Xul5P/Fru6P_PKetolase_C"/>
</dbReference>
<evidence type="ECO:0000256" key="1">
    <source>
        <dbReference type="ARBA" id="ARBA00001964"/>
    </source>
</evidence>
<comment type="similarity">
    <text evidence="2">Belongs to the XFP family.</text>
</comment>
<name>A0A4Q4ZGG7_9ACTN</name>
<dbReference type="GO" id="GO:0016832">
    <property type="term" value="F:aldehyde-lyase activity"/>
    <property type="evidence" value="ECO:0007669"/>
    <property type="project" value="InterPro"/>
</dbReference>
<dbReference type="Gene3D" id="3.40.50.920">
    <property type="match status" value="1"/>
</dbReference>
<sequence>MTNIDPASRPSADLVEHLARPSDEEVDALDAWWRANNYLTIGQIYLKANPLLREPLASEHIKPRLLGHWGTSPGLSFVYAHASRVIQRTGQQMIYLAGPGHGGPALVAAGYLEGTYTETYPNVTQDEQGLRRLFRQFSAPGGIPSHVSVPTPGSIHEGGELGYVLVHAFGAVMDNPDLIALAVVGDGEAETGPLEGSWKGISFLNPARDGAMLPVLHLNGAKIAGPTVLARKDPAELRSLLEGHGYDVIEVTGDDLPGMHHRFADALAHAWAAIRGIQVDARSGRWDGSRPRWPLIVLRTPKGWTGPEVVDGVQVAGTWRAHQVPLSGVRGNEDHLRVLEEWMRSYGPDELFDENGAPTEQVRRANPTGELRMSATRHANGGLLTRDLDLPDFRNYAVDVSDPGATRAESTRKLGEMMRDIYARNPDSFRLFCPDETNSNRLGAVFEVSDRAFAESVTPDDVSLSRDGRVMEVLSEHNCHGWLEGYTLTGRHGWFATYEAFAMVSASQTIQHSKWLQEAAHLGWREKIPSLNILLTSTAWRNDHNGFSHQGPGLIQNVITQRGSVGRVYLPPDANCLLSVADHCLRSRSYVNVVVIDKQPQLQWLAIDDAVEHCARGAGVWSWAGNDGGDPDIVLACAGDVVTMETVAAAGILRERMPDLRTRVVNVVDLMSLPRRKDHPHGMDEATFTKLFTDDIDVVFAFHGYPGAIHQLVHGRPDADRFRVRGFVEEGTTTTPFDMVVRNRASRYHLVMDALNNARRVPSGADDLTAWCRQRLAQHEAYVVENLEDMPEVRDWTLGDWAETG</sequence>
<dbReference type="PANTHER" id="PTHR31273">
    <property type="entry name" value="PHOSPHOKETOLASE-RELATED"/>
    <property type="match status" value="1"/>
</dbReference>
<dbReference type="SUPFAM" id="SSF52518">
    <property type="entry name" value="Thiamin diphosphate-binding fold (THDP-binding)"/>
    <property type="match status" value="2"/>
</dbReference>
<evidence type="ECO:0000259" key="5">
    <source>
        <dbReference type="Pfam" id="PF09363"/>
    </source>
</evidence>
<dbReference type="InterPro" id="IPR009014">
    <property type="entry name" value="Transketo_C/PFOR_II"/>
</dbReference>
<keyword evidence="3" id="KW-0786">Thiamine pyrophosphate</keyword>
<keyword evidence="4" id="KW-0456">Lyase</keyword>
<dbReference type="Gene3D" id="3.40.50.970">
    <property type="match status" value="2"/>
</dbReference>
<feature type="domain" description="Xylulose 5-phosphate/Fructose 6-phosphate phosphoketolase N-terminal" evidence="6">
    <location>
        <begin position="22"/>
        <end position="383"/>
    </location>
</feature>
<dbReference type="InterPro" id="IPR019790">
    <property type="entry name" value="Xul5P/Fru6P_PKetolase_CS"/>
</dbReference>
<accession>A0A4Q4ZGG7</accession>
<dbReference type="Pfam" id="PF09364">
    <property type="entry name" value="XFP_N"/>
    <property type="match status" value="1"/>
</dbReference>
<dbReference type="AlphaFoldDB" id="A0A4Q4ZGG7"/>
<evidence type="ECO:0000256" key="3">
    <source>
        <dbReference type="ARBA" id="ARBA00023052"/>
    </source>
</evidence>
<evidence type="ECO:0000256" key="2">
    <source>
        <dbReference type="ARBA" id="ARBA00005623"/>
    </source>
</evidence>
<gene>
    <name evidence="7" type="ORF">EKO23_07675</name>
</gene>
<evidence type="ECO:0000313" key="8">
    <source>
        <dbReference type="Proteomes" id="UP000295198"/>
    </source>
</evidence>
<dbReference type="CDD" id="cd00174">
    <property type="entry name" value="SH3"/>
    <property type="match status" value="1"/>
</dbReference>
<dbReference type="NCBIfam" id="NF003619">
    <property type="entry name" value="PRK05261.1-4"/>
    <property type="match status" value="1"/>
</dbReference>
<dbReference type="Proteomes" id="UP000295198">
    <property type="component" value="Unassembled WGS sequence"/>
</dbReference>
<dbReference type="PANTHER" id="PTHR31273:SF0">
    <property type="entry name" value="PHOSPHOKETOLASE-RELATED"/>
    <property type="match status" value="1"/>
</dbReference>
<dbReference type="RefSeq" id="WP_134715870.1">
    <property type="nucleotide sequence ID" value="NZ_SDKM01000009.1"/>
</dbReference>
<dbReference type="EMBL" id="SDKM01000009">
    <property type="protein sequence ID" value="RYP86845.1"/>
    <property type="molecule type" value="Genomic_DNA"/>
</dbReference>
<dbReference type="GO" id="GO:0000287">
    <property type="term" value="F:magnesium ion binding"/>
    <property type="evidence" value="ECO:0007669"/>
    <property type="project" value="UniProtKB-ARBA"/>
</dbReference>
<proteinExistence type="inferred from homology"/>
<organism evidence="7 8">
    <name type="scientific">Nocardioides guangzhouensis</name>
    <dbReference type="NCBI Taxonomy" id="2497878"/>
    <lineage>
        <taxon>Bacteria</taxon>
        <taxon>Bacillati</taxon>
        <taxon>Actinomycetota</taxon>
        <taxon>Actinomycetes</taxon>
        <taxon>Propionibacteriales</taxon>
        <taxon>Nocardioidaceae</taxon>
        <taxon>Nocardioides</taxon>
    </lineage>
</organism>
<feature type="domain" description="Xylulose 5-phosphate/Fructose 6-phosphate phosphoketolase C-terminal" evidence="5">
    <location>
        <begin position="598"/>
        <end position="797"/>
    </location>
</feature>
<dbReference type="InterPro" id="IPR029061">
    <property type="entry name" value="THDP-binding"/>
</dbReference>
<keyword evidence="8" id="KW-1185">Reference proteome</keyword>